<comment type="function">
    <text evidence="5">Participates in chromosomal partition during cell division. May act via the formation of a condensin-like complex containing Smc and ScpA that pull DNA away from mid-cell into both cell halves.</text>
</comment>
<evidence type="ECO:0000256" key="4">
    <source>
        <dbReference type="ARBA" id="ARBA00023306"/>
    </source>
</evidence>
<dbReference type="SUPFAM" id="SSF46785">
    <property type="entry name" value="Winged helix' DNA-binding domain"/>
    <property type="match status" value="2"/>
</dbReference>
<keyword evidence="4 5" id="KW-0131">Cell cycle</keyword>
<dbReference type="PIRSF" id="PIRSF019345">
    <property type="entry name" value="ScpB"/>
    <property type="match status" value="1"/>
</dbReference>
<evidence type="ECO:0000256" key="2">
    <source>
        <dbReference type="ARBA" id="ARBA00022618"/>
    </source>
</evidence>
<comment type="similarity">
    <text evidence="5">Belongs to the ScpB family.</text>
</comment>
<keyword evidence="1 5" id="KW-0963">Cytoplasm</keyword>
<dbReference type="NCBIfam" id="TIGR00281">
    <property type="entry name" value="SMC-Scp complex subunit ScpB"/>
    <property type="match status" value="1"/>
</dbReference>
<evidence type="ECO:0000256" key="1">
    <source>
        <dbReference type="ARBA" id="ARBA00022490"/>
    </source>
</evidence>
<dbReference type="InterPro" id="IPR036390">
    <property type="entry name" value="WH_DNA-bd_sf"/>
</dbReference>
<dbReference type="PANTHER" id="PTHR34298">
    <property type="entry name" value="SEGREGATION AND CONDENSATION PROTEIN B"/>
    <property type="match status" value="1"/>
</dbReference>
<evidence type="ECO:0000256" key="3">
    <source>
        <dbReference type="ARBA" id="ARBA00022829"/>
    </source>
</evidence>
<organism evidence="6 7">
    <name type="scientific">Holzapfeliella saturejae</name>
    <dbReference type="NCBI Taxonomy" id="3082953"/>
    <lineage>
        <taxon>Bacteria</taxon>
        <taxon>Bacillati</taxon>
        <taxon>Bacillota</taxon>
        <taxon>Bacilli</taxon>
        <taxon>Lactobacillales</taxon>
        <taxon>Lactobacillaceae</taxon>
        <taxon>Holzapfeliella</taxon>
    </lineage>
</organism>
<evidence type="ECO:0000313" key="7">
    <source>
        <dbReference type="Proteomes" id="UP001377804"/>
    </source>
</evidence>
<keyword evidence="7" id="KW-1185">Reference proteome</keyword>
<dbReference type="HAMAP" id="MF_01804">
    <property type="entry name" value="ScpB"/>
    <property type="match status" value="1"/>
</dbReference>
<keyword evidence="2 5" id="KW-0132">Cell division</keyword>
<comment type="subunit">
    <text evidence="5">Homodimer. Homodimerization may be required to stabilize the binding of ScpA to the Smc head domains. Component of a cohesin-like complex composed of ScpA, ScpB and the Smc homodimer, in which ScpA and ScpB bind to the head domain of Smc. The presence of the three proteins is required for the association of the complex with DNA.</text>
</comment>
<dbReference type="EMBL" id="JAWMWG010000001">
    <property type="protein sequence ID" value="MEJ6348383.1"/>
    <property type="molecule type" value="Genomic_DNA"/>
</dbReference>
<name>A0ABU8SG75_9LACO</name>
<accession>A0ABU8SG75</accession>
<dbReference type="PANTHER" id="PTHR34298:SF2">
    <property type="entry name" value="SEGREGATION AND CONDENSATION PROTEIN B"/>
    <property type="match status" value="1"/>
</dbReference>
<dbReference type="Pfam" id="PF04079">
    <property type="entry name" value="SMC_ScpB"/>
    <property type="match status" value="1"/>
</dbReference>
<dbReference type="InterPro" id="IPR036388">
    <property type="entry name" value="WH-like_DNA-bd_sf"/>
</dbReference>
<keyword evidence="3 5" id="KW-0159">Chromosome partition</keyword>
<protein>
    <recommendedName>
        <fullName evidence="5">Segregation and condensation protein B</fullName>
    </recommendedName>
</protein>
<reference evidence="6 7" key="1">
    <citation type="submission" date="2023-10" db="EMBL/GenBank/DDBJ databases">
        <title>Holzapfeliella saturejae sp. nov. isolated from Satureja montana flowers.</title>
        <authorList>
            <person name="Alcantara C."/>
            <person name="Zuniga M."/>
            <person name="Landete J.M."/>
            <person name="Monedero V."/>
        </authorList>
    </citation>
    <scope>NUCLEOTIDE SEQUENCE [LARGE SCALE GENOMIC DNA]</scope>
    <source>
        <strain evidence="6 7">He02</strain>
    </source>
</reference>
<gene>
    <name evidence="5 6" type="primary">scpB</name>
    <name evidence="6" type="ORF">R4Y45_03970</name>
</gene>
<comment type="subcellular location">
    <subcellularLocation>
        <location evidence="5">Cytoplasm</location>
    </subcellularLocation>
    <text evidence="5">Associated with two foci at the outer edges of the nucleoid region in young cells, and at four foci within both cell halves in older cells.</text>
</comment>
<proteinExistence type="inferred from homology"/>
<comment type="caution">
    <text evidence="6">The sequence shown here is derived from an EMBL/GenBank/DDBJ whole genome shotgun (WGS) entry which is preliminary data.</text>
</comment>
<dbReference type="Proteomes" id="UP001377804">
    <property type="component" value="Unassembled WGS sequence"/>
</dbReference>
<sequence>MHHAELEAVLFLAGDQGIDEKNLQDLLDLSSETLETTVQDYQNYLQQDDQRGLQLIKVNQTYKLVTKPNMASVLKKYYKKDMQVHLSQAALEVLAIICYQQPITRVEIDEIRGVASQAAIQTLNARGLIAENGKKDVPGRPKLFVTTDYFLQYFGFESLDEMPRIEEFKTESLIDTSIINQEEVNEL</sequence>
<evidence type="ECO:0000256" key="5">
    <source>
        <dbReference type="HAMAP-Rule" id="MF_01804"/>
    </source>
</evidence>
<dbReference type="RefSeq" id="WP_339969504.1">
    <property type="nucleotide sequence ID" value="NZ_JAWMWG010000001.1"/>
</dbReference>
<dbReference type="Gene3D" id="1.10.10.10">
    <property type="entry name" value="Winged helix-like DNA-binding domain superfamily/Winged helix DNA-binding domain"/>
    <property type="match status" value="2"/>
</dbReference>
<dbReference type="InterPro" id="IPR005234">
    <property type="entry name" value="ScpB_csome_segregation"/>
</dbReference>
<evidence type="ECO:0000313" key="6">
    <source>
        <dbReference type="EMBL" id="MEJ6348383.1"/>
    </source>
</evidence>